<dbReference type="AlphaFoldDB" id="A0A423VYM8"/>
<dbReference type="InterPro" id="IPR010856">
    <property type="entry name" value="Gig2-like"/>
</dbReference>
<dbReference type="CDD" id="cd05374">
    <property type="entry name" value="17beta-HSD-like_SDR_c"/>
    <property type="match status" value="1"/>
</dbReference>
<evidence type="ECO:0000313" key="2">
    <source>
        <dbReference type="EMBL" id="ROV96180.1"/>
    </source>
</evidence>
<dbReference type="PROSITE" id="PS00061">
    <property type="entry name" value="ADH_SHORT"/>
    <property type="match status" value="1"/>
</dbReference>
<dbReference type="Pfam" id="PF07350">
    <property type="entry name" value="Gig2-like"/>
    <property type="match status" value="1"/>
</dbReference>
<dbReference type="STRING" id="252740.A0A423VYM8"/>
<protein>
    <recommendedName>
        <fullName evidence="4">DUF1479 domain protein</fullName>
    </recommendedName>
</protein>
<dbReference type="Gene3D" id="2.60.120.330">
    <property type="entry name" value="B-lactam Antibiotic, Isopenicillin N Synthase, Chain"/>
    <property type="match status" value="1"/>
</dbReference>
<keyword evidence="3" id="KW-1185">Reference proteome</keyword>
<dbReference type="Pfam" id="PF00106">
    <property type="entry name" value="adh_short"/>
    <property type="match status" value="1"/>
</dbReference>
<dbReference type="SUPFAM" id="SSF51197">
    <property type="entry name" value="Clavaminate synthase-like"/>
    <property type="match status" value="1"/>
</dbReference>
<dbReference type="InterPro" id="IPR002347">
    <property type="entry name" value="SDR_fam"/>
</dbReference>
<gene>
    <name evidence="2" type="ORF">VSDG_04975</name>
</gene>
<dbReference type="PANTHER" id="PTHR30613">
    <property type="entry name" value="UNCHARACTERIZED PROTEIN YBIU-RELATED"/>
    <property type="match status" value="1"/>
</dbReference>
<dbReference type="InterPro" id="IPR036291">
    <property type="entry name" value="NAD(P)-bd_dom_sf"/>
</dbReference>
<reference evidence="2 3" key="1">
    <citation type="submission" date="2015-09" db="EMBL/GenBank/DDBJ databases">
        <title>Host preference determinants of Valsa canker pathogens revealed by comparative genomics.</title>
        <authorList>
            <person name="Yin Z."/>
            <person name="Huang L."/>
        </authorList>
    </citation>
    <scope>NUCLEOTIDE SEQUENCE [LARGE SCALE GENOMIC DNA]</scope>
    <source>
        <strain evidence="2 3">YSFL</strain>
    </source>
</reference>
<dbReference type="OrthoDB" id="8249012at2759"/>
<dbReference type="Proteomes" id="UP000284375">
    <property type="component" value="Unassembled WGS sequence"/>
</dbReference>
<dbReference type="PRINTS" id="PR00080">
    <property type="entry name" value="SDRFAMILY"/>
</dbReference>
<organism evidence="2 3">
    <name type="scientific">Cytospora chrysosperma</name>
    <name type="common">Cytospora canker fungus</name>
    <name type="synonym">Sphaeria chrysosperma</name>
    <dbReference type="NCBI Taxonomy" id="252740"/>
    <lineage>
        <taxon>Eukaryota</taxon>
        <taxon>Fungi</taxon>
        <taxon>Dikarya</taxon>
        <taxon>Ascomycota</taxon>
        <taxon>Pezizomycotina</taxon>
        <taxon>Sordariomycetes</taxon>
        <taxon>Sordariomycetidae</taxon>
        <taxon>Diaporthales</taxon>
        <taxon>Cytosporaceae</taxon>
        <taxon>Cytospora</taxon>
    </lineage>
</organism>
<accession>A0A423VYM8</accession>
<comment type="caution">
    <text evidence="2">The sequence shown here is derived from an EMBL/GenBank/DDBJ whole genome shotgun (WGS) entry which is preliminary data.</text>
</comment>
<evidence type="ECO:0000256" key="1">
    <source>
        <dbReference type="ARBA" id="ARBA00022857"/>
    </source>
</evidence>
<evidence type="ECO:0008006" key="4">
    <source>
        <dbReference type="Google" id="ProtNLM"/>
    </source>
</evidence>
<dbReference type="EMBL" id="LJZO01000021">
    <property type="protein sequence ID" value="ROV96180.1"/>
    <property type="molecule type" value="Genomic_DNA"/>
</dbReference>
<dbReference type="Gene3D" id="3.40.50.720">
    <property type="entry name" value="NAD(P)-binding Rossmann-like Domain"/>
    <property type="match status" value="1"/>
</dbReference>
<dbReference type="InterPro" id="IPR027443">
    <property type="entry name" value="IPNS-like_sf"/>
</dbReference>
<proteinExistence type="predicted"/>
<name>A0A423VYM8_CYTCH</name>
<evidence type="ECO:0000313" key="3">
    <source>
        <dbReference type="Proteomes" id="UP000284375"/>
    </source>
</evidence>
<dbReference type="InterPro" id="IPR020904">
    <property type="entry name" value="Sc_DH/Rdtase_CS"/>
</dbReference>
<dbReference type="SUPFAM" id="SSF51735">
    <property type="entry name" value="NAD(P)-binding Rossmann-fold domains"/>
    <property type="match status" value="1"/>
</dbReference>
<dbReference type="PANTHER" id="PTHR30613:SF1">
    <property type="entry name" value="DUF1479 DOMAIN PROTEIN (AFU_ORTHOLOGUE AFUA_5G09280)"/>
    <property type="match status" value="1"/>
</dbReference>
<dbReference type="PRINTS" id="PR00081">
    <property type="entry name" value="GDHRDH"/>
</dbReference>
<sequence length="757" mass="83874">MAAVATASQDKREGDISDSFASLAGVKDEPLPDHFRQIKLSLVQGREQKIIESWNRLLRQLQVENDTIAELGPKVIPEVHFDDLDKDISAMKDEIKKRGAAVIRGVIPEDEARGYKFELEDYIRKNPQTRGFPQNDPQVWELYWSAPQLRARLHPNFMRVQQALMQSTWRMSDPKSLISISQPLSYADRLRIRQPGDAAFALGPHMDGGSLERWMPEGYGRGGVYDAVFEGEWDTKYDPWDASTRVDAVNDLYNGLGACSVFRMFQGWLSMSTVGPREGTLLVNPLLKLASAYTLLRPFFRPKSKVDLEVAKGGTLARERFLDPVNWEFTAGQQMTSEIPGATAGYGMEFPKLAYHPHLELDRTMVHIPQVKPGDFVVWHCDTIHAVDFEHKGKGDSSVLYIPVCPITEINARYVSRMREAWRNGTPGPDFPGGRGESEHVDRPTEKFLSAYRKICTAKTFTIVHIITPQLIMSSPVWLITGTSGGFGLLLSLRALKAGHKVIGTMRNASRAADALEAIESAGGKVIEMDMTESQASIMKKIQDAEAIYGRIDILVNNAGFAMLGPVAQFTEKEINTQFQTNVYGPFYAIQAALPGMRARRSGTIVNISSVAGQDALPTSGLYSASKFALEGFSEALSKEEAEFGISVLIVEPGAFRTNFLKGSQITEKGIGEGNLLNKMMGRWSDYEGKQPGDPEKGVEVLFQVVTGEGEGEAGKLKGRTLRLPLGRDAVGRIETKTDRLRQDVEATKEVAFSTDF</sequence>
<keyword evidence="1" id="KW-0521">NADP</keyword>